<proteinExistence type="predicted"/>
<evidence type="ECO:0000313" key="2">
    <source>
        <dbReference type="WBParaSite" id="JU765_v2.g10741.t1"/>
    </source>
</evidence>
<reference evidence="2" key="1">
    <citation type="submission" date="2022-11" db="UniProtKB">
        <authorList>
            <consortium name="WormBaseParasite"/>
        </authorList>
    </citation>
    <scope>IDENTIFICATION</scope>
</reference>
<protein>
    <submittedName>
        <fullName evidence="2">Uncharacterized protein</fullName>
    </submittedName>
</protein>
<name>A0AC34PWU5_9BILA</name>
<dbReference type="WBParaSite" id="JU765_v2.g10741.t1">
    <property type="protein sequence ID" value="JU765_v2.g10741.t1"/>
    <property type="gene ID" value="JU765_v2.g10741"/>
</dbReference>
<accession>A0AC34PWU5</accession>
<evidence type="ECO:0000313" key="1">
    <source>
        <dbReference type="Proteomes" id="UP000887576"/>
    </source>
</evidence>
<sequence length="109" mass="12520">MVEEVKDILSNLSEPLPDDRFNETAVKLQKEFEIHGSPLFSYQILLTKALKAPMNCAVKTASPGNYTSILDFKGLNVHVFRYAKGQIERAKNASEWFDYNYADFRWGIE</sequence>
<dbReference type="Proteomes" id="UP000887576">
    <property type="component" value="Unplaced"/>
</dbReference>
<organism evidence="1 2">
    <name type="scientific">Panagrolaimus sp. JU765</name>
    <dbReference type="NCBI Taxonomy" id="591449"/>
    <lineage>
        <taxon>Eukaryota</taxon>
        <taxon>Metazoa</taxon>
        <taxon>Ecdysozoa</taxon>
        <taxon>Nematoda</taxon>
        <taxon>Chromadorea</taxon>
        <taxon>Rhabditida</taxon>
        <taxon>Tylenchina</taxon>
        <taxon>Panagrolaimomorpha</taxon>
        <taxon>Panagrolaimoidea</taxon>
        <taxon>Panagrolaimidae</taxon>
        <taxon>Panagrolaimus</taxon>
    </lineage>
</organism>